<evidence type="ECO:0000313" key="3">
    <source>
        <dbReference type="EMBL" id="KAF7199108.1"/>
    </source>
</evidence>
<dbReference type="EMBL" id="JAAVVJ010015017">
    <property type="protein sequence ID" value="KAF7199108.1"/>
    <property type="molecule type" value="Genomic_DNA"/>
</dbReference>
<name>A0A9D2XCG0_NOTFU</name>
<proteinExistence type="predicted"/>
<dbReference type="OMA" id="INISMKW"/>
<feature type="signal peptide" evidence="1">
    <location>
        <begin position="1"/>
        <end position="19"/>
    </location>
</feature>
<dbReference type="InterPro" id="IPR016186">
    <property type="entry name" value="C-type_lectin-like/link_sf"/>
</dbReference>
<dbReference type="InterPro" id="IPR001304">
    <property type="entry name" value="C-type_lectin-like"/>
</dbReference>
<dbReference type="SUPFAM" id="SSF56436">
    <property type="entry name" value="C-type lectin-like"/>
    <property type="match status" value="2"/>
</dbReference>
<keyword evidence="3" id="KW-0675">Receptor</keyword>
<evidence type="ECO:0000256" key="1">
    <source>
        <dbReference type="SAM" id="SignalP"/>
    </source>
</evidence>
<keyword evidence="1" id="KW-0732">Signal</keyword>
<dbReference type="InterPro" id="IPR016187">
    <property type="entry name" value="CTDL_fold"/>
</dbReference>
<sequence>METVLLYLITASALCSVSSLPARKYHFVYEVKTWPEAQRYCRDMYTDLMTIESMEDVRILNNMADLGQMIYTEYSYRAWIGLYDDVNSWRWSMSDPNFYQPSEMEYRNWLSGQPNNLAGKESCGAMNSVGSWDDLPCSQKLNPICFDVSGLNATFVYSDTIMNWTDAQSYCRQKHKDLSSVRNLSENQKVMKMIPSGKNVWIGIYRDTWKWSDGSNSSFRFWSLKSTEPNNVYNETKAAANFDASGGWEDWNVDTKKAFICYSCEFPFFSSDHRRIYWTIHFHRLQ</sequence>
<protein>
    <submittedName>
        <fullName evidence="3">C-type mannose receptor 2-like</fullName>
    </submittedName>
</protein>
<dbReference type="PANTHER" id="PTHR45784:SF3">
    <property type="entry name" value="C-TYPE LECTIN DOMAIN FAMILY 4 MEMBER K-LIKE-RELATED"/>
    <property type="match status" value="1"/>
</dbReference>
<accession>A0A9D2XCG0</accession>
<evidence type="ECO:0000259" key="2">
    <source>
        <dbReference type="PROSITE" id="PS50041"/>
    </source>
</evidence>
<dbReference type="PROSITE" id="PS50041">
    <property type="entry name" value="C_TYPE_LECTIN_2"/>
    <property type="match status" value="2"/>
</dbReference>
<dbReference type="KEGG" id="nfu:107385962"/>
<feature type="chain" id="PRO_5038723485" evidence="1">
    <location>
        <begin position="20"/>
        <end position="286"/>
    </location>
</feature>
<dbReference type="AlphaFoldDB" id="A0A9D2XCG0"/>
<gene>
    <name evidence="3" type="ORF">G4P62_010559</name>
</gene>
<dbReference type="Gene3D" id="3.10.100.10">
    <property type="entry name" value="Mannose-Binding Protein A, subunit A"/>
    <property type="match status" value="2"/>
</dbReference>
<dbReference type="SMART" id="SM00034">
    <property type="entry name" value="CLECT"/>
    <property type="match status" value="2"/>
</dbReference>
<feature type="domain" description="C-type lectin" evidence="2">
    <location>
        <begin position="20"/>
        <end position="146"/>
    </location>
</feature>
<dbReference type="Proteomes" id="UP000822369">
    <property type="component" value="Unassembled WGS sequence"/>
</dbReference>
<reference evidence="3" key="1">
    <citation type="submission" date="2020-03" db="EMBL/GenBank/DDBJ databases">
        <title>Intra-Species Differences in Population Size shape Life History and Genome Evolution.</title>
        <authorList>
            <person name="Willemsen D."/>
            <person name="Cui R."/>
            <person name="Valenzano D.R."/>
        </authorList>
    </citation>
    <scope>NUCLEOTIDE SEQUENCE</scope>
    <source>
        <strain evidence="3">GRZ</strain>
        <tissue evidence="3">Whole</tissue>
    </source>
</reference>
<comment type="caution">
    <text evidence="3">The sequence shown here is derived from an EMBL/GenBank/DDBJ whole genome shotgun (WGS) entry which is preliminary data.</text>
</comment>
<organism evidence="3 4">
    <name type="scientific">Nothobranchius furzeri</name>
    <name type="common">Turquoise killifish</name>
    <dbReference type="NCBI Taxonomy" id="105023"/>
    <lineage>
        <taxon>Eukaryota</taxon>
        <taxon>Metazoa</taxon>
        <taxon>Chordata</taxon>
        <taxon>Craniata</taxon>
        <taxon>Vertebrata</taxon>
        <taxon>Euteleostomi</taxon>
        <taxon>Actinopterygii</taxon>
        <taxon>Neopterygii</taxon>
        <taxon>Teleostei</taxon>
        <taxon>Neoteleostei</taxon>
        <taxon>Acanthomorphata</taxon>
        <taxon>Ovalentaria</taxon>
        <taxon>Atherinomorphae</taxon>
        <taxon>Cyprinodontiformes</taxon>
        <taxon>Nothobranchiidae</taxon>
        <taxon>Nothobranchius</taxon>
    </lineage>
</organism>
<dbReference type="Pfam" id="PF00059">
    <property type="entry name" value="Lectin_C"/>
    <property type="match status" value="2"/>
</dbReference>
<dbReference type="PANTHER" id="PTHR45784">
    <property type="entry name" value="C-TYPE LECTIN DOMAIN FAMILY 20 MEMBER A-RELATED"/>
    <property type="match status" value="1"/>
</dbReference>
<feature type="domain" description="C-type lectin" evidence="2">
    <location>
        <begin position="155"/>
        <end position="262"/>
    </location>
</feature>
<evidence type="ECO:0000313" key="4">
    <source>
        <dbReference type="Proteomes" id="UP000822369"/>
    </source>
</evidence>